<dbReference type="Pfam" id="PF07690">
    <property type="entry name" value="MFS_1"/>
    <property type="match status" value="1"/>
</dbReference>
<feature type="transmembrane region" description="Helical" evidence="8">
    <location>
        <begin position="378"/>
        <end position="399"/>
    </location>
</feature>
<evidence type="ECO:0000256" key="8">
    <source>
        <dbReference type="SAM" id="Phobius"/>
    </source>
</evidence>
<evidence type="ECO:0000256" key="5">
    <source>
        <dbReference type="ARBA" id="ARBA00022989"/>
    </source>
</evidence>
<feature type="transmembrane region" description="Helical" evidence="8">
    <location>
        <begin position="183"/>
        <end position="202"/>
    </location>
</feature>
<keyword evidence="3" id="KW-0813">Transport</keyword>
<keyword evidence="6 8" id="KW-0472">Membrane</keyword>
<accession>A0A5M3ZBN5</accession>
<dbReference type="VEuPathDB" id="FungiDB:ATEG_07724"/>
<dbReference type="OrthoDB" id="2962993at2759"/>
<sequence length="468" mass="51486">MESAMKKHDAGHTSLEADSSPQKQISSEELESQAVGAADSNARLAGLEEDLGLKGYDYNIALSIFYIPYILLEIPSNMACKYFGPEKFLPFLTVCFGVCSIAMGFVTNFSSICGVRFLLGCFEGGILPGIAYFLSRWYTRKELGLRLALYVVMAPLAGAFGGLLASGILKLNDFGAVHTWKKIFVIEGIITCGIGIITFFTLSNSPATAKWLSEEERRIATDRVNQDHATQRGIEDKFDLKKVVWGIWNPVILASSAAFLLINITVQGVAFFTPTIVRTIYPDSSVVTQQLYTVPPYVVGAFFTVLLPYLMGRFDRRVIFYIVSMPFLVLGFAIFLGTRSASARYAALFFLSSFCMPFVVFVTATVSANTVSDATRSVGVGAALMFGNCGGLVATWSYVPRDAPGFYIASSLNIAVAVAVLVISTGLLLWMIADNRKRDRKMTESQAGWDGPSIEELEWRHPQFRWKL</sequence>
<evidence type="ECO:0000313" key="10">
    <source>
        <dbReference type="Proteomes" id="UP000452235"/>
    </source>
</evidence>
<reference evidence="9 10" key="1">
    <citation type="submission" date="2020-01" db="EMBL/GenBank/DDBJ databases">
        <title>Aspergillus terreus IFO 6365 whole genome shotgun sequence.</title>
        <authorList>
            <person name="Kanamasa S."/>
            <person name="Takahashi H."/>
        </authorList>
    </citation>
    <scope>NUCLEOTIDE SEQUENCE [LARGE SCALE GENOMIC DNA]</scope>
    <source>
        <strain evidence="9 10">IFO 6365</strain>
    </source>
</reference>
<comment type="similarity">
    <text evidence="2">Belongs to the major facilitator superfamily.</text>
</comment>
<protein>
    <submittedName>
        <fullName evidence="9">UhpC, Sugar phosphate permease</fullName>
    </submittedName>
</protein>
<feature type="region of interest" description="Disordered" evidence="7">
    <location>
        <begin position="1"/>
        <end position="23"/>
    </location>
</feature>
<dbReference type="SUPFAM" id="SSF103473">
    <property type="entry name" value="MFS general substrate transporter"/>
    <property type="match status" value="1"/>
</dbReference>
<feature type="transmembrane region" description="Helical" evidence="8">
    <location>
        <begin position="405"/>
        <end position="432"/>
    </location>
</feature>
<feature type="transmembrane region" description="Helical" evidence="8">
    <location>
        <begin position="88"/>
        <end position="109"/>
    </location>
</feature>
<evidence type="ECO:0000256" key="1">
    <source>
        <dbReference type="ARBA" id="ARBA00004141"/>
    </source>
</evidence>
<dbReference type="Gene3D" id="1.20.1250.20">
    <property type="entry name" value="MFS general substrate transporter like domains"/>
    <property type="match status" value="2"/>
</dbReference>
<dbReference type="InterPro" id="IPR011701">
    <property type="entry name" value="MFS"/>
</dbReference>
<feature type="transmembrane region" description="Helical" evidence="8">
    <location>
        <begin position="247"/>
        <end position="272"/>
    </location>
</feature>
<comment type="caution">
    <text evidence="9">The sequence shown here is derived from an EMBL/GenBank/DDBJ whole genome shotgun (WGS) entry which is preliminary data.</text>
</comment>
<evidence type="ECO:0000256" key="4">
    <source>
        <dbReference type="ARBA" id="ARBA00022692"/>
    </source>
</evidence>
<proteinExistence type="inferred from homology"/>
<keyword evidence="10" id="KW-1185">Reference proteome</keyword>
<dbReference type="EMBL" id="BLJY01000009">
    <property type="protein sequence ID" value="GFF18986.1"/>
    <property type="molecule type" value="Genomic_DNA"/>
</dbReference>
<dbReference type="PROSITE" id="PS50850">
    <property type="entry name" value="MFS"/>
    <property type="match status" value="1"/>
</dbReference>
<evidence type="ECO:0000256" key="2">
    <source>
        <dbReference type="ARBA" id="ARBA00008335"/>
    </source>
</evidence>
<name>A0A5M3ZBN5_ASPTE</name>
<dbReference type="PANTHER" id="PTHR43791">
    <property type="entry name" value="PERMEASE-RELATED"/>
    <property type="match status" value="1"/>
</dbReference>
<feature type="transmembrane region" description="Helical" evidence="8">
    <location>
        <begin position="147"/>
        <end position="171"/>
    </location>
</feature>
<dbReference type="InterPro" id="IPR036259">
    <property type="entry name" value="MFS_trans_sf"/>
</dbReference>
<dbReference type="PANTHER" id="PTHR43791:SF48">
    <property type="entry name" value="TRANSPORTER, PUTATIVE (AFU_ORTHOLOGUE AFUA_4G01000)-RELATED"/>
    <property type="match status" value="1"/>
</dbReference>
<gene>
    <name evidence="9" type="ORF">ATEIFO6365_0009034900</name>
</gene>
<comment type="subcellular location">
    <subcellularLocation>
        <location evidence="1">Membrane</location>
        <topology evidence="1">Multi-pass membrane protein</topology>
    </subcellularLocation>
</comment>
<feature type="transmembrane region" description="Helical" evidence="8">
    <location>
        <begin position="115"/>
        <end position="135"/>
    </location>
</feature>
<dbReference type="GO" id="GO:0022857">
    <property type="term" value="F:transmembrane transporter activity"/>
    <property type="evidence" value="ECO:0007669"/>
    <property type="project" value="InterPro"/>
</dbReference>
<dbReference type="InterPro" id="IPR020846">
    <property type="entry name" value="MFS_dom"/>
</dbReference>
<evidence type="ECO:0000313" key="9">
    <source>
        <dbReference type="EMBL" id="GFF18986.1"/>
    </source>
</evidence>
<feature type="transmembrane region" description="Helical" evidence="8">
    <location>
        <begin position="318"/>
        <end position="337"/>
    </location>
</feature>
<keyword evidence="4 8" id="KW-0812">Transmembrane</keyword>
<evidence type="ECO:0000256" key="3">
    <source>
        <dbReference type="ARBA" id="ARBA00022448"/>
    </source>
</evidence>
<organism evidence="9 10">
    <name type="scientific">Aspergillus terreus</name>
    <dbReference type="NCBI Taxonomy" id="33178"/>
    <lineage>
        <taxon>Eukaryota</taxon>
        <taxon>Fungi</taxon>
        <taxon>Dikarya</taxon>
        <taxon>Ascomycota</taxon>
        <taxon>Pezizomycotina</taxon>
        <taxon>Eurotiomycetes</taxon>
        <taxon>Eurotiomycetidae</taxon>
        <taxon>Eurotiales</taxon>
        <taxon>Aspergillaceae</taxon>
        <taxon>Aspergillus</taxon>
        <taxon>Aspergillus subgen. Circumdati</taxon>
    </lineage>
</organism>
<dbReference type="FunFam" id="1.20.1250.20:FF:000018">
    <property type="entry name" value="MFS transporter permease"/>
    <property type="match status" value="1"/>
</dbReference>
<feature type="transmembrane region" description="Helical" evidence="8">
    <location>
        <begin position="292"/>
        <end position="311"/>
    </location>
</feature>
<dbReference type="GO" id="GO:0016020">
    <property type="term" value="C:membrane"/>
    <property type="evidence" value="ECO:0007669"/>
    <property type="project" value="UniProtKB-SubCell"/>
</dbReference>
<feature type="transmembrane region" description="Helical" evidence="8">
    <location>
        <begin position="343"/>
        <end position="366"/>
    </location>
</feature>
<dbReference type="FunFam" id="1.20.1250.20:FF:000013">
    <property type="entry name" value="MFS general substrate transporter"/>
    <property type="match status" value="1"/>
</dbReference>
<keyword evidence="5 8" id="KW-1133">Transmembrane helix</keyword>
<evidence type="ECO:0000256" key="7">
    <source>
        <dbReference type="SAM" id="MobiDB-lite"/>
    </source>
</evidence>
<evidence type="ECO:0000256" key="6">
    <source>
        <dbReference type="ARBA" id="ARBA00023136"/>
    </source>
</evidence>
<dbReference type="AlphaFoldDB" id="A0A5M3ZBN5"/>
<feature type="compositionally biased region" description="Basic and acidic residues" evidence="7">
    <location>
        <begin position="1"/>
        <end position="11"/>
    </location>
</feature>
<dbReference type="Proteomes" id="UP000452235">
    <property type="component" value="Unassembled WGS sequence"/>
</dbReference>